<gene>
    <name evidence="1" type="ORF">N478_03640</name>
</gene>
<dbReference type="PATRIC" id="fig|1365257.3.peg.3763"/>
<dbReference type="EMBL" id="AUXX01000034">
    <property type="protein sequence ID" value="KZN63355.1"/>
    <property type="molecule type" value="Genomic_DNA"/>
</dbReference>
<evidence type="ECO:0000313" key="2">
    <source>
        <dbReference type="Proteomes" id="UP000076661"/>
    </source>
</evidence>
<name>A0A167KVL3_9GAMM</name>
<comment type="caution">
    <text evidence="1">The sequence shown here is derived from an EMBL/GenBank/DDBJ whole genome shotgun (WGS) entry which is preliminary data.</text>
</comment>
<sequence length="340" mass="39887">MWLLLMNENIDNLFEHLNVTEITKGISYSSRLDNAFQHHGKIRPNKKYSNPSINDIHNLKSEYSLSTADVARFLVRDYSRVSDWFSDSWHERSNFVPAAAWQSLLEALDIKERMTLTPRYPDIRTEVFETSTRPTKHEFWQLMAMAQISSKKLSELSGVEWEKIKENKVRGALKFEGFEFAHTVSKRKLHTLPSTFTFEEWVKIKDIITPKKRHHPPRIRAAVTSSTSNYKIYKKDRTRDKNKARDTNNSTRKVEINLKDPSTPFFIPTDDLYIPPSSYEFIAILTWLGISIRECSLIMSCTQKKVEDIIDAKALPLYYEWRRLLEVFNLVEGKKLYATR</sequence>
<protein>
    <submittedName>
        <fullName evidence="1">Uncharacterized protein</fullName>
    </submittedName>
</protein>
<dbReference type="AlphaFoldDB" id="A0A167KVL3"/>
<dbReference type="Proteomes" id="UP000076661">
    <property type="component" value="Unassembled WGS sequence"/>
</dbReference>
<accession>A0A167KVL3</accession>
<reference evidence="1 2" key="1">
    <citation type="submission" date="2013-07" db="EMBL/GenBank/DDBJ databases">
        <title>Comparative Genomic and Metabolomic Analysis of Twelve Strains of Pseudoalteromonas luteoviolacea.</title>
        <authorList>
            <person name="Vynne N.G."/>
            <person name="Mansson M."/>
            <person name="Gram L."/>
        </authorList>
    </citation>
    <scope>NUCLEOTIDE SEQUENCE [LARGE SCALE GENOMIC DNA]</scope>
    <source>
        <strain evidence="1 2">S4060-1</strain>
    </source>
</reference>
<organism evidence="1 2">
    <name type="scientific">Pseudoalteromonas luteoviolacea S4060-1</name>
    <dbReference type="NCBI Taxonomy" id="1365257"/>
    <lineage>
        <taxon>Bacteria</taxon>
        <taxon>Pseudomonadati</taxon>
        <taxon>Pseudomonadota</taxon>
        <taxon>Gammaproteobacteria</taxon>
        <taxon>Alteromonadales</taxon>
        <taxon>Pseudoalteromonadaceae</taxon>
        <taxon>Pseudoalteromonas</taxon>
    </lineage>
</organism>
<proteinExistence type="predicted"/>
<evidence type="ECO:0000313" key="1">
    <source>
        <dbReference type="EMBL" id="KZN63355.1"/>
    </source>
</evidence>
<dbReference type="RefSeq" id="WP_063382138.1">
    <property type="nucleotide sequence ID" value="NZ_AUXX01000034.1"/>
</dbReference>